<reference evidence="2 3" key="1">
    <citation type="journal article" date="2023" name="Microbiol. Resour. Announc.">
        <title>Complete Genome Sequence of Imperialibacter roseus strain P4T.</title>
        <authorList>
            <person name="Tizabi D.R."/>
            <person name="Bachvaroff T."/>
            <person name="Hill R.T."/>
        </authorList>
    </citation>
    <scope>NUCLEOTIDE SEQUENCE [LARGE SCALE GENOMIC DNA]</scope>
    <source>
        <strain evidence="2 3">P4T</strain>
    </source>
</reference>
<dbReference type="InterPro" id="IPR025512">
    <property type="entry name" value="DUF4399"/>
</dbReference>
<evidence type="ECO:0000313" key="2">
    <source>
        <dbReference type="EMBL" id="WOK06240.1"/>
    </source>
</evidence>
<accession>A0ABZ0IMJ0</accession>
<dbReference type="Pfam" id="PF14347">
    <property type="entry name" value="DUF4399"/>
    <property type="match status" value="1"/>
</dbReference>
<gene>
    <name evidence="2" type="ORF">RT717_24505</name>
</gene>
<dbReference type="PROSITE" id="PS51257">
    <property type="entry name" value="PROKAR_LIPOPROTEIN"/>
    <property type="match status" value="1"/>
</dbReference>
<keyword evidence="3" id="KW-1185">Reference proteome</keyword>
<organism evidence="2 3">
    <name type="scientific">Imperialibacter roseus</name>
    <dbReference type="NCBI Taxonomy" id="1324217"/>
    <lineage>
        <taxon>Bacteria</taxon>
        <taxon>Pseudomonadati</taxon>
        <taxon>Bacteroidota</taxon>
        <taxon>Cytophagia</taxon>
        <taxon>Cytophagales</taxon>
        <taxon>Flammeovirgaceae</taxon>
        <taxon>Imperialibacter</taxon>
    </lineage>
</organism>
<name>A0ABZ0IMJ0_9BACT</name>
<evidence type="ECO:0000259" key="1">
    <source>
        <dbReference type="Pfam" id="PF14347"/>
    </source>
</evidence>
<dbReference type="EMBL" id="CP136051">
    <property type="protein sequence ID" value="WOK06240.1"/>
    <property type="molecule type" value="Genomic_DNA"/>
</dbReference>
<dbReference type="RefSeq" id="WP_317488968.1">
    <property type="nucleotide sequence ID" value="NZ_CP136051.1"/>
</dbReference>
<evidence type="ECO:0000313" key="3">
    <source>
        <dbReference type="Proteomes" id="UP001302349"/>
    </source>
</evidence>
<sequence length="152" mass="16312">MRKILLGAMVAFGVYACSSPKTENTEETASTPEATETVAKAVKPRVFFKSPADGATVSNPVFVEMGVEGMQIEPAGQVKEGFGHHHILINQEFWPKGEVIPASDSTIHFGKGQTDTQLELAPGDYTISLQFADGVHTSYGPEMATSIKITVK</sequence>
<proteinExistence type="predicted"/>
<protein>
    <submittedName>
        <fullName evidence="2">DUF4399 domain-containing protein</fullName>
    </submittedName>
</protein>
<feature type="domain" description="DUF4399" evidence="1">
    <location>
        <begin position="63"/>
        <end position="152"/>
    </location>
</feature>
<dbReference type="Proteomes" id="UP001302349">
    <property type="component" value="Chromosome"/>
</dbReference>